<evidence type="ECO:0000313" key="5">
    <source>
        <dbReference type="Proteomes" id="UP000078200"/>
    </source>
</evidence>
<feature type="compositionally biased region" description="Low complexity" evidence="2">
    <location>
        <begin position="17"/>
        <end position="36"/>
    </location>
</feature>
<proteinExistence type="predicted"/>
<dbReference type="STRING" id="7395.A0A1A9VRG7"/>
<dbReference type="Pfam" id="PF00085">
    <property type="entry name" value="Thioredoxin"/>
    <property type="match status" value="1"/>
</dbReference>
<evidence type="ECO:0000256" key="2">
    <source>
        <dbReference type="SAM" id="MobiDB-lite"/>
    </source>
</evidence>
<dbReference type="InterPro" id="IPR017937">
    <property type="entry name" value="Thioredoxin_CS"/>
</dbReference>
<feature type="region of interest" description="Disordered" evidence="2">
    <location>
        <begin position="1"/>
        <end position="46"/>
    </location>
</feature>
<dbReference type="InterPro" id="IPR013766">
    <property type="entry name" value="Thioredoxin_domain"/>
</dbReference>
<sequence>MTSPSGTSIQNSRRRTVPTSGSSVTAGTTSGAATRSGSKHQNLTKKIDDTPLENKVHLIGDKEDFENILTAAGDKYIMVEFFATWCGPCRMLGCKIDELASLYQDRAIMVKIDVDDFEDLAAEYNITSMPAFMIIKNKQKVEHYCGSKVEQLEEFIEKYFGKPEMK</sequence>
<dbReference type="PROSITE" id="PS00194">
    <property type="entry name" value="THIOREDOXIN_1"/>
    <property type="match status" value="1"/>
</dbReference>
<keyword evidence="1" id="KW-1015">Disulfide bond</keyword>
<evidence type="ECO:0000256" key="1">
    <source>
        <dbReference type="ARBA" id="ARBA00023157"/>
    </source>
</evidence>
<dbReference type="Gene3D" id="3.40.30.10">
    <property type="entry name" value="Glutaredoxin"/>
    <property type="match status" value="1"/>
</dbReference>
<organism evidence="4 5">
    <name type="scientific">Glossina austeni</name>
    <name type="common">Savannah tsetse fly</name>
    <dbReference type="NCBI Taxonomy" id="7395"/>
    <lineage>
        <taxon>Eukaryota</taxon>
        <taxon>Metazoa</taxon>
        <taxon>Ecdysozoa</taxon>
        <taxon>Arthropoda</taxon>
        <taxon>Hexapoda</taxon>
        <taxon>Insecta</taxon>
        <taxon>Pterygota</taxon>
        <taxon>Neoptera</taxon>
        <taxon>Endopterygota</taxon>
        <taxon>Diptera</taxon>
        <taxon>Brachycera</taxon>
        <taxon>Muscomorpha</taxon>
        <taxon>Hippoboscoidea</taxon>
        <taxon>Glossinidae</taxon>
        <taxon>Glossina</taxon>
    </lineage>
</organism>
<protein>
    <recommendedName>
        <fullName evidence="3">Thioredoxin domain-containing protein</fullName>
    </recommendedName>
</protein>
<dbReference type="VEuPathDB" id="VectorBase:GAUT045151"/>
<reference evidence="4" key="1">
    <citation type="submission" date="2020-05" db="UniProtKB">
        <authorList>
            <consortium name="EnsemblMetazoa"/>
        </authorList>
    </citation>
    <scope>IDENTIFICATION</scope>
    <source>
        <strain evidence="4">TTRI</strain>
    </source>
</reference>
<name>A0A1A9VRG7_GLOAU</name>
<dbReference type="AlphaFoldDB" id="A0A1A9VRG7"/>
<dbReference type="EnsemblMetazoa" id="GAUT045151-RA">
    <property type="protein sequence ID" value="GAUT045151-PA"/>
    <property type="gene ID" value="GAUT045151"/>
</dbReference>
<dbReference type="PROSITE" id="PS51352">
    <property type="entry name" value="THIOREDOXIN_2"/>
    <property type="match status" value="1"/>
</dbReference>
<accession>A0A1A9VRG7</accession>
<dbReference type="PANTHER" id="PTHR46115">
    <property type="entry name" value="THIOREDOXIN-LIKE PROTEIN 1"/>
    <property type="match status" value="1"/>
</dbReference>
<feature type="domain" description="Thioredoxin" evidence="3">
    <location>
        <begin position="34"/>
        <end position="161"/>
    </location>
</feature>
<evidence type="ECO:0000313" key="4">
    <source>
        <dbReference type="EnsemblMetazoa" id="GAUT045151-PA"/>
    </source>
</evidence>
<dbReference type="SUPFAM" id="SSF52833">
    <property type="entry name" value="Thioredoxin-like"/>
    <property type="match status" value="1"/>
</dbReference>
<feature type="compositionally biased region" description="Polar residues" evidence="2">
    <location>
        <begin position="1"/>
        <end position="11"/>
    </location>
</feature>
<evidence type="ECO:0000259" key="3">
    <source>
        <dbReference type="PROSITE" id="PS51352"/>
    </source>
</evidence>
<dbReference type="CDD" id="cd02947">
    <property type="entry name" value="TRX_family"/>
    <property type="match status" value="1"/>
</dbReference>
<keyword evidence="5" id="KW-1185">Reference proteome</keyword>
<dbReference type="Proteomes" id="UP000078200">
    <property type="component" value="Unassembled WGS sequence"/>
</dbReference>
<dbReference type="InterPro" id="IPR036249">
    <property type="entry name" value="Thioredoxin-like_sf"/>
</dbReference>